<proteinExistence type="predicted"/>
<dbReference type="EMBL" id="JAGINY010000001">
    <property type="protein sequence ID" value="MBP2332499.1"/>
    <property type="molecule type" value="Genomic_DNA"/>
</dbReference>
<evidence type="ECO:0008006" key="3">
    <source>
        <dbReference type="Google" id="ProtNLM"/>
    </source>
</evidence>
<sequence length="331" mass="36161">MKTLRGTTKNERQTLARRCTAGELHRLHPNIYVPAVDWATLTETDKRRLRHLTAADGRRDMVIVGRSAALVHGLDIIEPMPADGRPAPQWPVPPGDDIIELAHPTRRKFETRGTIHESKLVWGPDEVVAVDGRAVTSPGATIADITRRHGFGAGLVAADSALRLGNSAIDLMRPAALGPNPAAALRTVACASQFPDSAPESLLRAQIIEAGLPAPEVQLRVFTADGIFIGQVDLGYSEWLLMVEVHGEGKFSGRYGDGQARSKYEWRRETEMLQKGLAVLRVTYPQVVSGEGVRMVAEALERQRRAVAAGAVSSVRFVPAGRRWPEGFRLR</sequence>
<organism evidence="1 2">
    <name type="scientific">Corynebacterium freneyi</name>
    <dbReference type="NCBI Taxonomy" id="134034"/>
    <lineage>
        <taxon>Bacteria</taxon>
        <taxon>Bacillati</taxon>
        <taxon>Actinomycetota</taxon>
        <taxon>Actinomycetes</taxon>
        <taxon>Mycobacteriales</taxon>
        <taxon>Corynebacteriaceae</taxon>
        <taxon>Corynebacterium</taxon>
    </lineage>
</organism>
<keyword evidence="2" id="KW-1185">Reference proteome</keyword>
<dbReference type="Proteomes" id="UP001519305">
    <property type="component" value="Unassembled WGS sequence"/>
</dbReference>
<evidence type="ECO:0000313" key="1">
    <source>
        <dbReference type="EMBL" id="MBP2332499.1"/>
    </source>
</evidence>
<reference evidence="1 2" key="1">
    <citation type="submission" date="2021-03" db="EMBL/GenBank/DDBJ databases">
        <title>Sequencing the genomes of 1000 actinobacteria strains.</title>
        <authorList>
            <person name="Klenk H.-P."/>
        </authorList>
    </citation>
    <scope>NUCLEOTIDE SEQUENCE [LARGE SCALE GENOMIC DNA]</scope>
    <source>
        <strain evidence="1 2">DSM 44506</strain>
    </source>
</reference>
<evidence type="ECO:0000313" key="2">
    <source>
        <dbReference type="Proteomes" id="UP001519305"/>
    </source>
</evidence>
<protein>
    <recommendedName>
        <fullName evidence="3">DUF559 domain-containing protein</fullName>
    </recommendedName>
</protein>
<dbReference type="RefSeq" id="WP_217124656.1">
    <property type="nucleotide sequence ID" value="NZ_CP047357.1"/>
</dbReference>
<gene>
    <name evidence="1" type="ORF">JOF33_001198</name>
</gene>
<name>A0ABS4U8J4_9CORY</name>
<accession>A0ABS4U8J4</accession>
<comment type="caution">
    <text evidence="1">The sequence shown here is derived from an EMBL/GenBank/DDBJ whole genome shotgun (WGS) entry which is preliminary data.</text>
</comment>